<evidence type="ECO:0000313" key="1">
    <source>
        <dbReference type="EMBL" id="CAI1522353.1"/>
    </source>
</evidence>
<keyword evidence="2" id="KW-1185">Reference proteome</keyword>
<protein>
    <submittedName>
        <fullName evidence="1">Uncharacterized protein</fullName>
    </submittedName>
</protein>
<sequence>MPHATDVSDRLYEVSLS</sequence>
<accession>A0ABN8VER9</accession>
<evidence type="ECO:0000313" key="2">
    <source>
        <dbReference type="Proteomes" id="UP001152964"/>
    </source>
</evidence>
<dbReference type="EMBL" id="OX291500">
    <property type="protein sequence ID" value="CAI1522353.1"/>
    <property type="molecule type" value="Genomic_DNA"/>
</dbReference>
<dbReference type="Proteomes" id="UP001152964">
    <property type="component" value="Chromosome 10"/>
</dbReference>
<proteinExistence type="predicted"/>
<name>A0ABN8VER9_SACEU</name>
<organism evidence="1 2">
    <name type="scientific">Saccharomyces eubayanus</name>
    <name type="common">Yeast</name>
    <dbReference type="NCBI Taxonomy" id="1080349"/>
    <lineage>
        <taxon>Eukaryota</taxon>
        <taxon>Fungi</taxon>
        <taxon>Dikarya</taxon>
        <taxon>Ascomycota</taxon>
        <taxon>Saccharomycotina</taxon>
        <taxon>Saccharomycetes</taxon>
        <taxon>Saccharomycetales</taxon>
        <taxon>Saccharomycetaceae</taxon>
        <taxon>Saccharomyces</taxon>
    </lineage>
</organism>
<reference evidence="1" key="1">
    <citation type="submission" date="2022-08" db="EMBL/GenBank/DDBJ databases">
        <authorList>
            <person name="Byrne P K."/>
        </authorList>
    </citation>
    <scope>NUCLEOTIDE SEQUENCE</scope>
    <source>
        <strain evidence="1">UCD650</strain>
    </source>
</reference>
<gene>
    <name evidence="1" type="primary">U6500J02990</name>
    <name evidence="1" type="ORF">SEUBUCD650_0J02990</name>
</gene>